<proteinExistence type="predicted"/>
<evidence type="ECO:0000256" key="2">
    <source>
        <dbReference type="SAM" id="SignalP"/>
    </source>
</evidence>
<dbReference type="InterPro" id="IPR050490">
    <property type="entry name" value="Bact_solute-bd_prot1"/>
</dbReference>
<feature type="region of interest" description="Disordered" evidence="1">
    <location>
        <begin position="21"/>
        <end position="48"/>
    </location>
</feature>
<feature type="signal peptide" evidence="2">
    <location>
        <begin position="1"/>
        <end position="22"/>
    </location>
</feature>
<protein>
    <recommendedName>
        <fullName evidence="5">Multiple sugar ABC transporter substrate-binding protein</fullName>
    </recommendedName>
</protein>
<comment type="caution">
    <text evidence="3">The sequence shown here is derived from an EMBL/GenBank/DDBJ whole genome shotgun (WGS) entry which is preliminary data.</text>
</comment>
<dbReference type="PROSITE" id="PS51257">
    <property type="entry name" value="PROKAR_LIPOPROTEIN"/>
    <property type="match status" value="1"/>
</dbReference>
<dbReference type="SUPFAM" id="SSF53850">
    <property type="entry name" value="Periplasmic binding protein-like II"/>
    <property type="match status" value="1"/>
</dbReference>
<feature type="compositionally biased region" description="Low complexity" evidence="1">
    <location>
        <begin position="21"/>
        <end position="43"/>
    </location>
</feature>
<sequence length="451" mass="48970">MKKKLALMLTAALAAASLTACGGSGTADTRAAGSRAEGAGEKAPSGDGSEMVVAWWGNQVRNERTQAILELYSQQNPGVAFDGQFSEWADYWNKLATAAAGHSMPDIVQMDYKYIQQYVNNDLLVDLTPYIENGTIDVSNCNEDVLNSGKAGDGLYAICNGINAPALLYNKTALDEAGITVKDNMTMDEFIALCKEVREKTGYKTNIAYNNGENFIEYFLRANDVVMFEDGKLGGTADDYVSYFKLYEDGIKDGWVVDPSIFAERTIGSVEQDPMVYGSNPETMSWCAFNYTNQLTAIRSAAPEGVEIAITTWPSADPVKSDYLKPSQFFAITKDSANPDEAAKVLDFITNSVECNEILLGERGIPLSSSVADSIAPKMDETSQEVIKFINDVVSGNSSQINPPAADGSSEVNDLLNKLEEQVCYGQMTAEDAGQQLFTEGSKIMESKKNQ</sequence>
<dbReference type="InterPro" id="IPR006059">
    <property type="entry name" value="SBP"/>
</dbReference>
<dbReference type="PATRIC" id="fig|999408.3.peg.2325"/>
<feature type="chain" id="PRO_5039342664" description="Multiple sugar ABC transporter substrate-binding protein" evidence="2">
    <location>
        <begin position="23"/>
        <end position="451"/>
    </location>
</feature>
<organism evidence="3 4">
    <name type="scientific">[Clostridium] clostridioforme 90A8</name>
    <dbReference type="NCBI Taxonomy" id="999408"/>
    <lineage>
        <taxon>Bacteria</taxon>
        <taxon>Bacillati</taxon>
        <taxon>Bacillota</taxon>
        <taxon>Clostridia</taxon>
        <taxon>Lachnospirales</taxon>
        <taxon>Lachnospiraceae</taxon>
        <taxon>Enterocloster</taxon>
    </lineage>
</organism>
<dbReference type="PANTHER" id="PTHR43649:SF11">
    <property type="entry name" value="ABC TRANSPORTER SUBSTRATE-BINDING PROTEIN YESO-RELATED"/>
    <property type="match status" value="1"/>
</dbReference>
<dbReference type="Pfam" id="PF13416">
    <property type="entry name" value="SBP_bac_8"/>
    <property type="match status" value="1"/>
</dbReference>
<dbReference type="RefSeq" id="WP_002595676.1">
    <property type="nucleotide sequence ID" value="NZ_KB851019.1"/>
</dbReference>
<dbReference type="Gene3D" id="3.40.190.10">
    <property type="entry name" value="Periplasmic binding protein-like II"/>
    <property type="match status" value="2"/>
</dbReference>
<name>A0A0E2HCD8_9FIRM</name>
<accession>A0A0E2HCD8</accession>
<evidence type="ECO:0008006" key="5">
    <source>
        <dbReference type="Google" id="ProtNLM"/>
    </source>
</evidence>
<reference evidence="3 4" key="1">
    <citation type="submission" date="2013-01" db="EMBL/GenBank/DDBJ databases">
        <title>The Genome Sequence of Clostridium clostridioforme 90A8.</title>
        <authorList>
            <consortium name="The Broad Institute Genome Sequencing Platform"/>
            <person name="Earl A."/>
            <person name="Ward D."/>
            <person name="Feldgarden M."/>
            <person name="Gevers D."/>
            <person name="Courvalin P."/>
            <person name="Lambert T."/>
            <person name="Walker B."/>
            <person name="Young S.K."/>
            <person name="Zeng Q."/>
            <person name="Gargeya S."/>
            <person name="Fitzgerald M."/>
            <person name="Haas B."/>
            <person name="Abouelleil A."/>
            <person name="Alvarado L."/>
            <person name="Arachchi H.M."/>
            <person name="Berlin A.M."/>
            <person name="Chapman S.B."/>
            <person name="Dewar J."/>
            <person name="Goldberg J."/>
            <person name="Griggs A."/>
            <person name="Gujja S."/>
            <person name="Hansen M."/>
            <person name="Howarth C."/>
            <person name="Imamovic A."/>
            <person name="Larimer J."/>
            <person name="McCowan C."/>
            <person name="Murphy C."/>
            <person name="Neiman D."/>
            <person name="Pearson M."/>
            <person name="Priest M."/>
            <person name="Roberts A."/>
            <person name="Saif S."/>
            <person name="Shea T."/>
            <person name="Sisk P."/>
            <person name="Sykes S."/>
            <person name="Wortman J."/>
            <person name="Nusbaum C."/>
            <person name="Birren B."/>
        </authorList>
    </citation>
    <scope>NUCLEOTIDE SEQUENCE [LARGE SCALE GENOMIC DNA]</scope>
    <source>
        <strain evidence="3 4">90A8</strain>
    </source>
</reference>
<keyword evidence="2" id="KW-0732">Signal</keyword>
<dbReference type="Proteomes" id="UP000013085">
    <property type="component" value="Unassembled WGS sequence"/>
</dbReference>
<evidence type="ECO:0000313" key="4">
    <source>
        <dbReference type="Proteomes" id="UP000013085"/>
    </source>
</evidence>
<dbReference type="EMBL" id="AGYR01000020">
    <property type="protein sequence ID" value="ENZ16023.1"/>
    <property type="molecule type" value="Genomic_DNA"/>
</dbReference>
<dbReference type="AlphaFoldDB" id="A0A0E2HCD8"/>
<evidence type="ECO:0000313" key="3">
    <source>
        <dbReference type="EMBL" id="ENZ16023.1"/>
    </source>
</evidence>
<dbReference type="PANTHER" id="PTHR43649">
    <property type="entry name" value="ARABINOSE-BINDING PROTEIN-RELATED"/>
    <property type="match status" value="1"/>
</dbReference>
<dbReference type="HOGENOM" id="CLU_031285_5_0_9"/>
<evidence type="ECO:0000256" key="1">
    <source>
        <dbReference type="SAM" id="MobiDB-lite"/>
    </source>
</evidence>
<gene>
    <name evidence="3" type="ORF">HMPREF1090_02167</name>
</gene>